<keyword evidence="4" id="KW-1185">Reference proteome</keyword>
<organism evidence="3 4">
    <name type="scientific">Chaetomium strumarium</name>
    <dbReference type="NCBI Taxonomy" id="1170767"/>
    <lineage>
        <taxon>Eukaryota</taxon>
        <taxon>Fungi</taxon>
        <taxon>Dikarya</taxon>
        <taxon>Ascomycota</taxon>
        <taxon>Pezizomycotina</taxon>
        <taxon>Sordariomycetes</taxon>
        <taxon>Sordariomycetidae</taxon>
        <taxon>Sordariales</taxon>
        <taxon>Chaetomiaceae</taxon>
        <taxon>Chaetomium</taxon>
    </lineage>
</organism>
<gene>
    <name evidence="3" type="ORF">B0T15DRAFT_513051</name>
</gene>
<reference evidence="3" key="2">
    <citation type="submission" date="2023-06" db="EMBL/GenBank/DDBJ databases">
        <authorList>
            <consortium name="Lawrence Berkeley National Laboratory"/>
            <person name="Mondo S.J."/>
            <person name="Hensen N."/>
            <person name="Bonometti L."/>
            <person name="Westerberg I."/>
            <person name="Brannstrom I.O."/>
            <person name="Guillou S."/>
            <person name="Cros-Aarteil S."/>
            <person name="Calhoun S."/>
            <person name="Haridas S."/>
            <person name="Kuo A."/>
            <person name="Pangilinan J."/>
            <person name="Riley R."/>
            <person name="Labutti K."/>
            <person name="Andreopoulos B."/>
            <person name="Lipzen A."/>
            <person name="Chen C."/>
            <person name="Yanf M."/>
            <person name="Daum C."/>
            <person name="Ng V."/>
            <person name="Clum A."/>
            <person name="Steindorff A."/>
            <person name="Ohm R."/>
            <person name="Martin F."/>
            <person name="Silar P."/>
            <person name="Natvig D."/>
            <person name="Lalanne C."/>
            <person name="Gautier V."/>
            <person name="Ament-Velasquez S.L."/>
            <person name="Kruys A."/>
            <person name="Hutchinson M.I."/>
            <person name="Powell A.J."/>
            <person name="Barry K."/>
            <person name="Miller A.N."/>
            <person name="Grigoriev I.V."/>
            <person name="Debuchy R."/>
            <person name="Gladieux P."/>
            <person name="Thoren M.H."/>
            <person name="Johannesson H."/>
        </authorList>
    </citation>
    <scope>NUCLEOTIDE SEQUENCE</scope>
    <source>
        <strain evidence="3">CBS 333.67</strain>
    </source>
</reference>
<sequence length="433" mass="47041">MADSPDTMEETESSFEVRGPAVVSWESQSSDTPRYVNPDPANKRVVLEVCLDRSACLFRLRVPIRLKSLDNTYLYFHIPPDHISSLEWTIDSDAPGVVRQQLNGSLTRLKFRLCTPGQLVVPAQQSLEPKKPATARAIEALVSLAAVDSLSVYVEHTVLSKPRLELLEAAVKSGASSPPARLLDLRSLYNGKGGKYFPSPVDENGTSTASDDAASTVAVDTPPPYDEIGAGPPMPPIVQADKLGKRTRHSSGSRSGIGSPARPLKRVTHVRDVQDASASVSITEQVLKSGLELSEESGLLAQLLALVKMQQETIERLNDTVAGLESRVAEMQGRLDETGDKVDVLDVSVCELGQGVDTLESQMPDIEDILEEALKRKISDEVQEQSRASPGQDAEVGTVWRSMVVPGSWTGLKRSCGLPGFVQLGRQYWLQSY</sequence>
<evidence type="ECO:0000313" key="3">
    <source>
        <dbReference type="EMBL" id="KAK3302816.1"/>
    </source>
</evidence>
<dbReference type="Proteomes" id="UP001273166">
    <property type="component" value="Unassembled WGS sequence"/>
</dbReference>
<dbReference type="Gene3D" id="1.20.1270.70">
    <property type="entry name" value="Designed single chain three-helix bundle"/>
    <property type="match status" value="1"/>
</dbReference>
<dbReference type="EMBL" id="JAUDZG010000006">
    <property type="protein sequence ID" value="KAK3302816.1"/>
    <property type="molecule type" value="Genomic_DNA"/>
</dbReference>
<keyword evidence="1" id="KW-0175">Coiled coil</keyword>
<feature type="compositionally biased region" description="Acidic residues" evidence="2">
    <location>
        <begin position="1"/>
        <end position="13"/>
    </location>
</feature>
<evidence type="ECO:0000256" key="1">
    <source>
        <dbReference type="SAM" id="Coils"/>
    </source>
</evidence>
<dbReference type="RefSeq" id="XP_062718596.1">
    <property type="nucleotide sequence ID" value="XM_062868021.1"/>
</dbReference>
<evidence type="ECO:0000256" key="2">
    <source>
        <dbReference type="SAM" id="MobiDB-lite"/>
    </source>
</evidence>
<dbReference type="GeneID" id="87886850"/>
<protein>
    <submittedName>
        <fullName evidence="3">Uncharacterized protein</fullName>
    </submittedName>
</protein>
<name>A0AAJ0GMQ7_9PEZI</name>
<comment type="caution">
    <text evidence="3">The sequence shown here is derived from an EMBL/GenBank/DDBJ whole genome shotgun (WGS) entry which is preliminary data.</text>
</comment>
<evidence type="ECO:0000313" key="4">
    <source>
        <dbReference type="Proteomes" id="UP001273166"/>
    </source>
</evidence>
<reference evidence="3" key="1">
    <citation type="journal article" date="2023" name="Mol. Phylogenet. Evol.">
        <title>Genome-scale phylogeny and comparative genomics of the fungal order Sordariales.</title>
        <authorList>
            <person name="Hensen N."/>
            <person name="Bonometti L."/>
            <person name="Westerberg I."/>
            <person name="Brannstrom I.O."/>
            <person name="Guillou S."/>
            <person name="Cros-Aarteil S."/>
            <person name="Calhoun S."/>
            <person name="Haridas S."/>
            <person name="Kuo A."/>
            <person name="Mondo S."/>
            <person name="Pangilinan J."/>
            <person name="Riley R."/>
            <person name="LaButti K."/>
            <person name="Andreopoulos B."/>
            <person name="Lipzen A."/>
            <person name="Chen C."/>
            <person name="Yan M."/>
            <person name="Daum C."/>
            <person name="Ng V."/>
            <person name="Clum A."/>
            <person name="Steindorff A."/>
            <person name="Ohm R.A."/>
            <person name="Martin F."/>
            <person name="Silar P."/>
            <person name="Natvig D.O."/>
            <person name="Lalanne C."/>
            <person name="Gautier V."/>
            <person name="Ament-Velasquez S.L."/>
            <person name="Kruys A."/>
            <person name="Hutchinson M.I."/>
            <person name="Powell A.J."/>
            <person name="Barry K."/>
            <person name="Miller A.N."/>
            <person name="Grigoriev I.V."/>
            <person name="Debuchy R."/>
            <person name="Gladieux P."/>
            <person name="Hiltunen Thoren M."/>
            <person name="Johannesson H."/>
        </authorList>
    </citation>
    <scope>NUCLEOTIDE SEQUENCE</scope>
    <source>
        <strain evidence="3">CBS 333.67</strain>
    </source>
</reference>
<feature type="region of interest" description="Disordered" evidence="2">
    <location>
        <begin position="1"/>
        <end position="21"/>
    </location>
</feature>
<proteinExistence type="predicted"/>
<accession>A0AAJ0GMQ7</accession>
<feature type="coiled-coil region" evidence="1">
    <location>
        <begin position="300"/>
        <end position="376"/>
    </location>
</feature>
<dbReference type="AlphaFoldDB" id="A0AAJ0GMQ7"/>